<accession>A0ABP8AUX7</accession>
<dbReference type="Proteomes" id="UP001500213">
    <property type="component" value="Unassembled WGS sequence"/>
</dbReference>
<sequence length="334" mass="35691">MCNTLIHVISSVVLQLLASGGLRAVPFGSEALRTDDGQELWIARGSRRPTPSDVEAELRRLEDRPGRVLVTTTAASSGLAKLATAQPRLVVVETLPGAVWVDGVRRQAEPLDPGAETAPRRPRGPRPYSALAIARLLLASPLPRTQTAISASLGVSQAAVSLAFRRLGSLVIHERGGWVAADPGALFDWAVDEYPGAGGIATYWWSDRPLTVQADDASLGTRSLISGDLAADHWNGWRVSEHAVVYAAHGLDPAKYGFAAASPDDYTIEITVPSDPTLWTTAHAFRAGDPVFADPVVASFDVLRTGSTGDQADAVARLREWTLQNLARQRRSNG</sequence>
<evidence type="ECO:0000313" key="1">
    <source>
        <dbReference type="EMBL" id="GAA4190992.1"/>
    </source>
</evidence>
<gene>
    <name evidence="1" type="ORF">GCM10022288_21150</name>
</gene>
<organism evidence="1 2">
    <name type="scientific">Gryllotalpicola kribbensis</name>
    <dbReference type="NCBI Taxonomy" id="993084"/>
    <lineage>
        <taxon>Bacteria</taxon>
        <taxon>Bacillati</taxon>
        <taxon>Actinomycetota</taxon>
        <taxon>Actinomycetes</taxon>
        <taxon>Micrococcales</taxon>
        <taxon>Microbacteriaceae</taxon>
        <taxon>Gryllotalpicola</taxon>
    </lineage>
</organism>
<comment type="caution">
    <text evidence="1">The sequence shown here is derived from an EMBL/GenBank/DDBJ whole genome shotgun (WGS) entry which is preliminary data.</text>
</comment>
<evidence type="ECO:0000313" key="2">
    <source>
        <dbReference type="Proteomes" id="UP001500213"/>
    </source>
</evidence>
<dbReference type="EMBL" id="BAABBX010000015">
    <property type="protein sequence ID" value="GAA4190992.1"/>
    <property type="molecule type" value="Genomic_DNA"/>
</dbReference>
<keyword evidence="2" id="KW-1185">Reference proteome</keyword>
<reference evidence="2" key="1">
    <citation type="journal article" date="2019" name="Int. J. Syst. Evol. Microbiol.">
        <title>The Global Catalogue of Microorganisms (GCM) 10K type strain sequencing project: providing services to taxonomists for standard genome sequencing and annotation.</title>
        <authorList>
            <consortium name="The Broad Institute Genomics Platform"/>
            <consortium name="The Broad Institute Genome Sequencing Center for Infectious Disease"/>
            <person name="Wu L."/>
            <person name="Ma J."/>
        </authorList>
    </citation>
    <scope>NUCLEOTIDE SEQUENCE [LARGE SCALE GENOMIC DNA]</scope>
    <source>
        <strain evidence="2">JCM 17593</strain>
    </source>
</reference>
<name>A0ABP8AUX7_9MICO</name>
<evidence type="ECO:0008006" key="3">
    <source>
        <dbReference type="Google" id="ProtNLM"/>
    </source>
</evidence>
<protein>
    <recommendedName>
        <fullName evidence="3">MarR family transcriptional regulator</fullName>
    </recommendedName>
</protein>
<proteinExistence type="predicted"/>